<dbReference type="Proteomes" id="UP000290189">
    <property type="component" value="Unassembled WGS sequence"/>
</dbReference>
<keyword evidence="5 12" id="KW-0378">Hydrolase</keyword>
<dbReference type="GO" id="GO:0016787">
    <property type="term" value="F:hydrolase activity"/>
    <property type="evidence" value="ECO:0007669"/>
    <property type="project" value="UniProtKB-KW"/>
</dbReference>
<protein>
    <recommendedName>
        <fullName evidence="12">DNA replication licensing factor MCM5</fullName>
        <ecNumber evidence="12">3.6.4.12</ecNumber>
    </recommendedName>
</protein>
<dbReference type="EC" id="3.6.4.12" evidence="12"/>
<feature type="domain" description="MCM C-terminal AAA(+) ATPase" evidence="13">
    <location>
        <begin position="330"/>
        <end position="536"/>
    </location>
</feature>
<keyword evidence="7 11" id="KW-0067">ATP-binding</keyword>
<dbReference type="GO" id="GO:0042555">
    <property type="term" value="C:MCM complex"/>
    <property type="evidence" value="ECO:0007669"/>
    <property type="project" value="UniProtKB-UniRule"/>
</dbReference>
<dbReference type="Pfam" id="PF14551">
    <property type="entry name" value="MCM_N"/>
    <property type="match status" value="1"/>
</dbReference>
<keyword evidence="8 11" id="KW-0238">DNA-binding</keyword>
<evidence type="ECO:0000256" key="7">
    <source>
        <dbReference type="ARBA" id="ARBA00022840"/>
    </source>
</evidence>
<organism evidence="14 16">
    <name type="scientific">Plasmodiophora brassicae</name>
    <name type="common">Clubroot disease agent</name>
    <dbReference type="NCBI Taxonomy" id="37360"/>
    <lineage>
        <taxon>Eukaryota</taxon>
        <taxon>Sar</taxon>
        <taxon>Rhizaria</taxon>
        <taxon>Endomyxa</taxon>
        <taxon>Phytomyxea</taxon>
        <taxon>Plasmodiophorida</taxon>
        <taxon>Plasmodiophoridae</taxon>
        <taxon>Plasmodiophora</taxon>
    </lineage>
</organism>
<dbReference type="InterPro" id="IPR001208">
    <property type="entry name" value="MCM_dom"/>
</dbReference>
<evidence type="ECO:0000256" key="9">
    <source>
        <dbReference type="ARBA" id="ARBA00023242"/>
    </source>
</evidence>
<accession>A0A0G4J6X1</accession>
<sequence length="733" mass="81280">MFSSEAERVYYTDQSLSVSHGQQGSVDGGSAIADGRLSNDQVQGRFRQFLKQWTTKETYIYVETLRANYAKGKYFVEVDVSHLQMFDEDIYALLIANPAKYIALLEDAAKEVLDFTTNKKDIHDVQVHLAGFGRVSTLRGLESRDISKLVNIPGIVVGATRTKSKVHRMAIMCRSCNDVRYMYAPSGMGNAQVPRICVSSANTDARMQGAPGCPLDPYIVLTEHSTFIDEQYLKLQERPEDVPTGDMPRHLSCCVDRYLTDQVQPGSRVMLTGIYCMNESAPAKRSADRFAKSFAYLRVLGIAHEGDGASTSFSAEDEQELLELSRMPNLYQTLANSIAPRIWGHDDIKKAIACLMFGGSRKLLPDGMRLRGDINVLLLGDPSVAKSQFLKFVEQVAPVAVYTSGKGSSAAGLTASVIRDASTNEFHLEAGALVLADGGVVCIDEFDKMNEIDRVAIHEAMEQQTISIAKAGITTILNSRTSILAAANPQYGRYDTERSAAENISLQSTILSRFDMIFVILDTHDRESDARVSQFVINVHMQNNMMAVEDAALIPIETIKKYVGFCRQRAHPRLSPDACLTLRNHYVNIRSGMARTRKETGDAPIPITVRQLEAIVRISESLARMELCPQANAAHVAEAIRLFKVSTVQAGNTGSIVQGAGADEFRVLVQRAEDFIRARVPISHRVGREALRQQYLKALNVDSYAPFTKAIEVMTQRQEVRVENQGRNIHRVR</sequence>
<dbReference type="InterPro" id="IPR008048">
    <property type="entry name" value="MCM5"/>
</dbReference>
<evidence type="ECO:0000256" key="2">
    <source>
        <dbReference type="ARBA" id="ARBA00008010"/>
    </source>
</evidence>
<keyword evidence="15" id="KW-0496">Mitochondrion</keyword>
<dbReference type="GO" id="GO:0005634">
    <property type="term" value="C:nucleus"/>
    <property type="evidence" value="ECO:0007669"/>
    <property type="project" value="UniProtKB-SubCell"/>
</dbReference>
<dbReference type="Pfam" id="PF00493">
    <property type="entry name" value="MCM"/>
    <property type="match status" value="1"/>
</dbReference>
<keyword evidence="16" id="KW-1185">Reference proteome</keyword>
<dbReference type="GO" id="GO:0005524">
    <property type="term" value="F:ATP binding"/>
    <property type="evidence" value="ECO:0007669"/>
    <property type="project" value="UniProtKB-UniRule"/>
</dbReference>
<dbReference type="PRINTS" id="PR01657">
    <property type="entry name" value="MCMFAMILY"/>
</dbReference>
<geneLocation type="mitochondrion" evidence="15"/>
<comment type="catalytic activity">
    <reaction evidence="12">
        <text>ATP + H2O = ADP + phosphate + H(+)</text>
        <dbReference type="Rhea" id="RHEA:13065"/>
        <dbReference type="ChEBI" id="CHEBI:15377"/>
        <dbReference type="ChEBI" id="CHEBI:15378"/>
        <dbReference type="ChEBI" id="CHEBI:30616"/>
        <dbReference type="ChEBI" id="CHEBI:43474"/>
        <dbReference type="ChEBI" id="CHEBI:456216"/>
        <dbReference type="EC" id="3.6.4.12"/>
    </reaction>
</comment>
<dbReference type="FunFam" id="3.40.50.300:FF:000929">
    <property type="entry name" value="DNA helicase"/>
    <property type="match status" value="1"/>
</dbReference>
<dbReference type="GO" id="GO:0003697">
    <property type="term" value="F:single-stranded DNA binding"/>
    <property type="evidence" value="ECO:0007669"/>
    <property type="project" value="TreeGrafter"/>
</dbReference>
<dbReference type="GO" id="GO:0017116">
    <property type="term" value="F:single-stranded DNA helicase activity"/>
    <property type="evidence" value="ECO:0007669"/>
    <property type="project" value="TreeGrafter"/>
</dbReference>
<dbReference type="InterPro" id="IPR054125">
    <property type="entry name" value="MCM5_C"/>
</dbReference>
<dbReference type="InterPro" id="IPR033762">
    <property type="entry name" value="MCM_OB"/>
</dbReference>
<evidence type="ECO:0000256" key="8">
    <source>
        <dbReference type="ARBA" id="ARBA00023125"/>
    </source>
</evidence>
<evidence type="ECO:0000259" key="13">
    <source>
        <dbReference type="PROSITE" id="PS50051"/>
    </source>
</evidence>
<dbReference type="InterPro" id="IPR018525">
    <property type="entry name" value="MCM_CS"/>
</dbReference>
<dbReference type="InterPro" id="IPR041562">
    <property type="entry name" value="MCM_lid"/>
</dbReference>
<evidence type="ECO:0000256" key="10">
    <source>
        <dbReference type="ARBA" id="ARBA00023306"/>
    </source>
</evidence>
<dbReference type="EMBL" id="OVEO01000004">
    <property type="protein sequence ID" value="SPQ95496.1"/>
    <property type="molecule type" value="Genomic_DNA"/>
</dbReference>
<comment type="subcellular location">
    <subcellularLocation>
        <location evidence="1 12">Nucleus</location>
    </subcellularLocation>
</comment>
<dbReference type="OrthoDB" id="10036721at2759"/>
<dbReference type="InterPro" id="IPR027417">
    <property type="entry name" value="P-loop_NTPase"/>
</dbReference>
<dbReference type="Pfam" id="PF17207">
    <property type="entry name" value="MCM_OB"/>
    <property type="match status" value="1"/>
</dbReference>
<gene>
    <name evidence="14" type="ORF">PBRA_003022</name>
    <name evidence="15" type="ORF">PLBR_LOCUS2711</name>
</gene>
<dbReference type="PROSITE" id="PS50051">
    <property type="entry name" value="MCM_2"/>
    <property type="match status" value="1"/>
</dbReference>
<dbReference type="OMA" id="ITYCKTR"/>
<dbReference type="InterPro" id="IPR027925">
    <property type="entry name" value="MCM_N"/>
</dbReference>
<dbReference type="Pfam" id="PF17855">
    <property type="entry name" value="MCM_lid"/>
    <property type="match status" value="1"/>
</dbReference>
<proteinExistence type="inferred from homology"/>
<evidence type="ECO:0000256" key="12">
    <source>
        <dbReference type="RuleBase" id="RU368063"/>
    </source>
</evidence>
<evidence type="ECO:0000256" key="5">
    <source>
        <dbReference type="ARBA" id="ARBA00022801"/>
    </source>
</evidence>
<dbReference type="GO" id="GO:0000727">
    <property type="term" value="P:double-strand break repair via break-induced replication"/>
    <property type="evidence" value="ECO:0007669"/>
    <property type="project" value="TreeGrafter"/>
</dbReference>
<dbReference type="PANTHER" id="PTHR11630:SF42">
    <property type="entry name" value="DNA REPLICATION LICENSING FACTOR MCM5"/>
    <property type="match status" value="1"/>
</dbReference>
<dbReference type="Pfam" id="PF21933">
    <property type="entry name" value="MCM5_C"/>
    <property type="match status" value="1"/>
</dbReference>
<dbReference type="EMBL" id="CDSF01000144">
    <property type="protein sequence ID" value="CEP03262.1"/>
    <property type="molecule type" value="Genomic_DNA"/>
</dbReference>
<evidence type="ECO:0000256" key="11">
    <source>
        <dbReference type="RuleBase" id="RU004070"/>
    </source>
</evidence>
<dbReference type="STRING" id="37360.A0A0G4J6X1"/>
<dbReference type="GO" id="GO:0043138">
    <property type="term" value="F:3'-5' DNA helicase activity"/>
    <property type="evidence" value="ECO:0007669"/>
    <property type="project" value="TreeGrafter"/>
</dbReference>
<dbReference type="GO" id="GO:0006270">
    <property type="term" value="P:DNA replication initiation"/>
    <property type="evidence" value="ECO:0007669"/>
    <property type="project" value="UniProtKB-UniRule"/>
</dbReference>
<dbReference type="PANTHER" id="PTHR11630">
    <property type="entry name" value="DNA REPLICATION LICENSING FACTOR MCM FAMILY MEMBER"/>
    <property type="match status" value="1"/>
</dbReference>
<comment type="similarity">
    <text evidence="2 11">Belongs to the MCM family.</text>
</comment>
<evidence type="ECO:0000313" key="15">
    <source>
        <dbReference type="EMBL" id="SPQ95496.1"/>
    </source>
</evidence>
<evidence type="ECO:0000313" key="16">
    <source>
        <dbReference type="Proteomes" id="UP000039324"/>
    </source>
</evidence>
<keyword evidence="10 12" id="KW-0131">Cell cycle</keyword>
<dbReference type="InterPro" id="IPR012340">
    <property type="entry name" value="NA-bd_OB-fold"/>
</dbReference>
<keyword evidence="9 12" id="KW-0539">Nucleus</keyword>
<dbReference type="GO" id="GO:0003688">
    <property type="term" value="F:DNA replication origin binding"/>
    <property type="evidence" value="ECO:0007669"/>
    <property type="project" value="UniProtKB-UniRule"/>
</dbReference>
<dbReference type="Gene3D" id="2.40.50.140">
    <property type="entry name" value="Nucleic acid-binding proteins"/>
    <property type="match status" value="1"/>
</dbReference>
<evidence type="ECO:0000256" key="3">
    <source>
        <dbReference type="ARBA" id="ARBA00022705"/>
    </source>
</evidence>
<dbReference type="PRINTS" id="PR01661">
    <property type="entry name" value="MCMPROTEIN5"/>
</dbReference>
<dbReference type="Gene3D" id="3.30.1640.10">
    <property type="entry name" value="mini-chromosome maintenance (MCM) complex, chain A, domain 1"/>
    <property type="match status" value="1"/>
</dbReference>
<evidence type="ECO:0000313" key="17">
    <source>
        <dbReference type="Proteomes" id="UP000290189"/>
    </source>
</evidence>
<reference evidence="15 17" key="2">
    <citation type="submission" date="2018-03" db="EMBL/GenBank/DDBJ databases">
        <authorList>
            <person name="Fogelqvist J."/>
        </authorList>
    </citation>
    <scope>NUCLEOTIDE SEQUENCE [LARGE SCALE GENOMIC DNA]</scope>
</reference>
<comment type="subunit">
    <text evidence="12">Component of the MCM2-7 complex.</text>
</comment>
<evidence type="ECO:0000313" key="14">
    <source>
        <dbReference type="EMBL" id="CEP03262.1"/>
    </source>
</evidence>
<dbReference type="InterPro" id="IPR031327">
    <property type="entry name" value="MCM"/>
</dbReference>
<dbReference type="SUPFAM" id="SSF52540">
    <property type="entry name" value="P-loop containing nucleoside triphosphate hydrolases"/>
    <property type="match status" value="1"/>
</dbReference>
<dbReference type="Gene3D" id="2.20.28.10">
    <property type="match status" value="1"/>
</dbReference>
<evidence type="ECO:0000256" key="4">
    <source>
        <dbReference type="ARBA" id="ARBA00022741"/>
    </source>
</evidence>
<reference evidence="14 16" key="1">
    <citation type="submission" date="2015-02" db="EMBL/GenBank/DDBJ databases">
        <authorList>
            <person name="Chooi Y.-H."/>
        </authorList>
    </citation>
    <scope>NUCLEOTIDE SEQUENCE [LARGE SCALE GENOMIC DNA]</scope>
    <source>
        <strain evidence="14">E3</strain>
    </source>
</reference>
<dbReference type="SMART" id="SM00350">
    <property type="entry name" value="MCM"/>
    <property type="match status" value="1"/>
</dbReference>
<dbReference type="Gene3D" id="3.40.50.300">
    <property type="entry name" value="P-loop containing nucleotide triphosphate hydrolases"/>
    <property type="match status" value="1"/>
</dbReference>
<comment type="function">
    <text evidence="12">Acts as component of the MCM2-7 complex (MCM complex) which is the replicative helicase essential for 'once per cell cycle' DNA replication initiation and elongation in eukaryotic cells. The active ATPase sites in the MCM2-7 ring are formed through the interaction surfaces of two neighboring subunits such that a critical structure of a conserved arginine finger motif is provided in trans relative to the ATP-binding site of the Walker A box of the adjacent subunit. The six ATPase active sites, however, are likely to contribute differentially to the complex helicase activity.</text>
</comment>
<keyword evidence="4 11" id="KW-0547">Nucleotide-binding</keyword>
<evidence type="ECO:0000256" key="1">
    <source>
        <dbReference type="ARBA" id="ARBA00004123"/>
    </source>
</evidence>
<dbReference type="AlphaFoldDB" id="A0A0G4J6X1"/>
<name>A0A0G4J6X1_PLABS</name>
<keyword evidence="6 12" id="KW-0347">Helicase</keyword>
<dbReference type="Proteomes" id="UP000039324">
    <property type="component" value="Unassembled WGS sequence"/>
</dbReference>
<dbReference type="CDD" id="cd17756">
    <property type="entry name" value="MCM5"/>
    <property type="match status" value="1"/>
</dbReference>
<dbReference type="SUPFAM" id="SSF50249">
    <property type="entry name" value="Nucleic acid-binding proteins"/>
    <property type="match status" value="1"/>
</dbReference>
<keyword evidence="3 12" id="KW-0235">DNA replication</keyword>
<dbReference type="PROSITE" id="PS00847">
    <property type="entry name" value="MCM_1"/>
    <property type="match status" value="1"/>
</dbReference>
<evidence type="ECO:0000256" key="6">
    <source>
        <dbReference type="ARBA" id="ARBA00022806"/>
    </source>
</evidence>